<dbReference type="RefSeq" id="WP_083054760.1">
    <property type="nucleotide sequence ID" value="NZ_JACKVM010000014.1"/>
</dbReference>
<comment type="caution">
    <text evidence="2">The sequence shown here is derived from an EMBL/GenBank/DDBJ whole genome shotgun (WGS) entry which is preliminary data.</text>
</comment>
<evidence type="ECO:0000259" key="1">
    <source>
        <dbReference type="Pfam" id="PF12867"/>
    </source>
</evidence>
<reference evidence="2 3" key="1">
    <citation type="submission" date="2017-02" db="EMBL/GenBank/DDBJ databases">
        <title>The new phylogeny of genus Mycobacterium.</title>
        <authorList>
            <person name="Tortoli E."/>
            <person name="Trovato A."/>
            <person name="Cirillo D.M."/>
        </authorList>
    </citation>
    <scope>NUCLEOTIDE SEQUENCE [LARGE SCALE GENOMIC DNA]</scope>
    <source>
        <strain evidence="2 3">DSM 45578</strain>
    </source>
</reference>
<gene>
    <name evidence="2" type="ORF">BST17_01230</name>
</gene>
<accession>A0A1W9Z4A3</accession>
<dbReference type="Proteomes" id="UP000192366">
    <property type="component" value="Unassembled WGS sequence"/>
</dbReference>
<sequence length="169" mass="19017">MIDALRRQFDVAWALTDLHLSALTDDDFLWAPTDLVWTLHPDATGGWVADWAESEPDPLPVPTIGWLTWHIIFWWSATLDVVAGEPPRAAAAVRWPGPAHAVSEIRALQRRWHSLLNELTDDDLARPLSFPWGAGVERPLLDTALWLNVELTKNGAEIGQLRLLRATHQ</sequence>
<dbReference type="EMBL" id="MVHJ01000001">
    <property type="protein sequence ID" value="ORA07124.1"/>
    <property type="molecule type" value="Genomic_DNA"/>
</dbReference>
<organism evidence="2 3">
    <name type="scientific">Mycolicibacterium bacteremicum</name>
    <name type="common">Mycobacterium bacteremicum</name>
    <dbReference type="NCBI Taxonomy" id="564198"/>
    <lineage>
        <taxon>Bacteria</taxon>
        <taxon>Bacillati</taxon>
        <taxon>Actinomycetota</taxon>
        <taxon>Actinomycetes</taxon>
        <taxon>Mycobacteriales</taxon>
        <taxon>Mycobacteriaceae</taxon>
        <taxon>Mycolicibacterium</taxon>
    </lineage>
</organism>
<proteinExistence type="predicted"/>
<keyword evidence="3" id="KW-1185">Reference proteome</keyword>
<dbReference type="Pfam" id="PF12867">
    <property type="entry name" value="DinB_2"/>
    <property type="match status" value="1"/>
</dbReference>
<evidence type="ECO:0000313" key="3">
    <source>
        <dbReference type="Proteomes" id="UP000192366"/>
    </source>
</evidence>
<dbReference type="Gene3D" id="1.20.120.450">
    <property type="entry name" value="dinb family like domain"/>
    <property type="match status" value="1"/>
</dbReference>
<evidence type="ECO:0000313" key="2">
    <source>
        <dbReference type="EMBL" id="ORA07124.1"/>
    </source>
</evidence>
<dbReference type="AlphaFoldDB" id="A0A1W9Z4A3"/>
<dbReference type="InterPro" id="IPR024775">
    <property type="entry name" value="DinB-like"/>
</dbReference>
<dbReference type="STRING" id="564198.BST17_01230"/>
<feature type="domain" description="DinB-like" evidence="1">
    <location>
        <begin position="8"/>
        <end position="158"/>
    </location>
</feature>
<dbReference type="SUPFAM" id="SSF109854">
    <property type="entry name" value="DinB/YfiT-like putative metalloenzymes"/>
    <property type="match status" value="1"/>
</dbReference>
<name>A0A1W9Z4A3_MYCBA</name>
<dbReference type="OrthoDB" id="5022306at2"/>
<protein>
    <submittedName>
        <fullName evidence="2">Damage-inducible protein DinB</fullName>
    </submittedName>
</protein>
<dbReference type="InterPro" id="IPR034660">
    <property type="entry name" value="DinB/YfiT-like"/>
</dbReference>